<gene>
    <name evidence="1" type="ORF">QLX08_002458</name>
</gene>
<protein>
    <submittedName>
        <fullName evidence="1">Uncharacterized protein</fullName>
    </submittedName>
</protein>
<organism evidence="1 2">
    <name type="scientific">Tetragonisca angustula</name>
    <dbReference type="NCBI Taxonomy" id="166442"/>
    <lineage>
        <taxon>Eukaryota</taxon>
        <taxon>Metazoa</taxon>
        <taxon>Ecdysozoa</taxon>
        <taxon>Arthropoda</taxon>
        <taxon>Hexapoda</taxon>
        <taxon>Insecta</taxon>
        <taxon>Pterygota</taxon>
        <taxon>Neoptera</taxon>
        <taxon>Endopterygota</taxon>
        <taxon>Hymenoptera</taxon>
        <taxon>Apocrita</taxon>
        <taxon>Aculeata</taxon>
        <taxon>Apoidea</taxon>
        <taxon>Anthophila</taxon>
        <taxon>Apidae</taxon>
        <taxon>Tetragonisca</taxon>
    </lineage>
</organism>
<reference evidence="1 2" key="1">
    <citation type="submission" date="2024-05" db="EMBL/GenBank/DDBJ databases">
        <title>The nuclear and mitochondrial genome assemblies of Tetragonisca angustula (Apidae: Meliponini), a tiny yet remarkable pollinator in the Neotropics.</title>
        <authorList>
            <person name="Ferrari R."/>
            <person name="Ricardo P.C."/>
            <person name="Dias F.C."/>
            <person name="Araujo N.S."/>
            <person name="Soares D.O."/>
            <person name="Zhou Q.-S."/>
            <person name="Zhu C.-D."/>
            <person name="Coutinho L."/>
            <person name="Airas M.C."/>
            <person name="Batista T.M."/>
        </authorList>
    </citation>
    <scope>NUCLEOTIDE SEQUENCE [LARGE SCALE GENOMIC DNA]</scope>
    <source>
        <strain evidence="1">ASF017062</strain>
        <tissue evidence="1">Abdomen</tissue>
    </source>
</reference>
<dbReference type="EMBL" id="JAWNGG020000033">
    <property type="protein sequence ID" value="KAK9307135.1"/>
    <property type="molecule type" value="Genomic_DNA"/>
</dbReference>
<proteinExistence type="predicted"/>
<dbReference type="Proteomes" id="UP001432146">
    <property type="component" value="Unassembled WGS sequence"/>
</dbReference>
<sequence length="85" mass="9165">MGKLMVRGRSASEAGFTAIFASRTNGKKALATAKFGKPAGPRGGLLRWTTDPPMAAFGLKNRSRPARETVPDLCFNAHDDSRLFL</sequence>
<dbReference type="AlphaFoldDB" id="A0AAW1ABK8"/>
<evidence type="ECO:0000313" key="2">
    <source>
        <dbReference type="Proteomes" id="UP001432146"/>
    </source>
</evidence>
<accession>A0AAW1ABK8</accession>
<evidence type="ECO:0000313" key="1">
    <source>
        <dbReference type="EMBL" id="KAK9307135.1"/>
    </source>
</evidence>
<name>A0AAW1ABK8_9HYME</name>
<comment type="caution">
    <text evidence="1">The sequence shown here is derived from an EMBL/GenBank/DDBJ whole genome shotgun (WGS) entry which is preliminary data.</text>
</comment>
<keyword evidence="2" id="KW-1185">Reference proteome</keyword>